<accession>A0A0Q3E599</accession>
<dbReference type="Gramene" id="KQJ81396">
    <property type="protein sequence ID" value="KQJ81396"/>
    <property type="gene ID" value="BRADI_5g00451v3"/>
</dbReference>
<keyword evidence="4" id="KW-0547">Nucleotide-binding</keyword>
<keyword evidence="13" id="KW-1185">Reference proteome</keyword>
<dbReference type="InterPro" id="IPR032675">
    <property type="entry name" value="LRR_dom_sf"/>
</dbReference>
<dbReference type="Pfam" id="PF00931">
    <property type="entry name" value="NB-ARC"/>
    <property type="match status" value="1"/>
</dbReference>
<keyword evidence="2" id="KW-0433">Leucine-rich repeat</keyword>
<dbReference type="InterPro" id="IPR058922">
    <property type="entry name" value="WHD_DRP"/>
</dbReference>
<proteinExistence type="inferred from homology"/>
<evidence type="ECO:0000256" key="1">
    <source>
        <dbReference type="ARBA" id="ARBA00008894"/>
    </source>
</evidence>
<gene>
    <name evidence="11" type="ORF">BRADI_5g00451v3</name>
</gene>
<evidence type="ECO:0000259" key="8">
    <source>
        <dbReference type="Pfam" id="PF18052"/>
    </source>
</evidence>
<evidence type="ECO:0000313" key="12">
    <source>
        <dbReference type="EnsemblPlants" id="KQJ81396"/>
    </source>
</evidence>
<protein>
    <submittedName>
        <fullName evidence="11 12">Uncharacterized protein</fullName>
    </submittedName>
</protein>
<reference evidence="12" key="3">
    <citation type="submission" date="2018-08" db="UniProtKB">
        <authorList>
            <consortium name="EnsemblPlants"/>
        </authorList>
    </citation>
    <scope>IDENTIFICATION</scope>
    <source>
        <strain evidence="12">cv. Bd21</strain>
    </source>
</reference>
<dbReference type="Gene3D" id="3.40.50.300">
    <property type="entry name" value="P-loop containing nucleotide triphosphate hydrolases"/>
    <property type="match status" value="1"/>
</dbReference>
<dbReference type="InterPro" id="IPR002182">
    <property type="entry name" value="NB-ARC"/>
</dbReference>
<sequence length="941" mass="105326">MVVGPLLSMVKDKASSYLLDQYKVMEGMEEQHEILKRKLPAILDIITDAEQAATHREGAKAWLEAIKKVAYEANEVFDEFKYEALRRQAKKSGHYNKLGVHVVKLFPTHNRFAFREKMGNKLCKIVQAIDVLVAEMNAFQFKYQQQPPVSKQWRQTDHVMFDPKKIISRSRDREKEKIVDVLVGQASNVDLMVIPIVAMGGLGKTTLAQLVYNQPEIQKHFNLLIWVCVSDSFDVDSLAKSIVEAALDKKDGTGAAPTKKSPLDRLQDVVSGQRYLLVLDDSYNLTALKDKFIKEIIETRAFSLHKEEERPSVLVNMVGEIVKRCCGSPLAATALGSILRTKTSEEEWKAISNSSNICTEETGILPILKLSYNDLSSHMKQCFAICAVFPKDYELDKKVRLETIGKQIFDDLASRSFFQDVKQVPVKEIERDGGYYSKSTCKIHDLMHDVALSIMEKECGLATEEPGSQNEWLPNTARHLFMSCKNPATILNDSLKEKSLAIQTLLCNSHLARLPSQLRYMTALRQLYTDGCRKLKSMPPGLGKLTSLNTLTCFVAGSGGSGCSNVGELHHLKLGGLLELHQLEHVTEEDAETANLGKKKELRELTLKWSDGGKDDVKVLERLKPHDGLLAVRIVSFGGTTFPTWIAMLQNMVEIHLLRCRKLQCLFSCGTSSTFPSLKEITLEDLTDLEVWWEVNSGGQGEEIQMFPQLEKLFIIDCEKLTALPAQSSSFPILQNVRIQRCPQLTTRVKSPKLDALEMHGREVEMSKWVARHMTSLTNLKLKNLEGTEKSSAAADHSFSELLDLSIEDCDGLVHWPEREFESLVSLMKLDIRCCKNLTGYAQAAPPEPSTSTSETSDQLLPRLLHLEIRDCESLVEVFNVQATSMRIMVIDGCTASGEHLIPPCLEHLYIYGCDSLAGAVHLSPSLKVLDISGCQGLTSL</sequence>
<dbReference type="InterPro" id="IPR027417">
    <property type="entry name" value="P-loop_NTPase"/>
</dbReference>
<dbReference type="InterPro" id="IPR056789">
    <property type="entry name" value="LRR_R13L1-DRL21"/>
</dbReference>
<evidence type="ECO:0000256" key="3">
    <source>
        <dbReference type="ARBA" id="ARBA00022737"/>
    </source>
</evidence>
<reference evidence="11 12" key="1">
    <citation type="journal article" date="2010" name="Nature">
        <title>Genome sequencing and analysis of the model grass Brachypodium distachyon.</title>
        <authorList>
            <consortium name="International Brachypodium Initiative"/>
        </authorList>
    </citation>
    <scope>NUCLEOTIDE SEQUENCE [LARGE SCALE GENOMIC DNA]</scope>
    <source>
        <strain evidence="11 12">Bd21</strain>
    </source>
</reference>
<dbReference type="PANTHER" id="PTHR36766:SF55">
    <property type="entry name" value="OS11G0492900 PROTEIN"/>
    <property type="match status" value="1"/>
</dbReference>
<dbReference type="GO" id="GO:0098542">
    <property type="term" value="P:defense response to other organism"/>
    <property type="evidence" value="ECO:0000318"/>
    <property type="project" value="GO_Central"/>
</dbReference>
<dbReference type="SUPFAM" id="SSF52540">
    <property type="entry name" value="P-loop containing nucleoside triphosphate hydrolases"/>
    <property type="match status" value="1"/>
</dbReference>
<feature type="domain" description="Disease resistance N-terminal" evidence="8">
    <location>
        <begin position="7"/>
        <end position="91"/>
    </location>
</feature>
<dbReference type="Gene3D" id="1.10.10.10">
    <property type="entry name" value="Winged helix-like DNA-binding domain superfamily/Winged helix DNA-binding domain"/>
    <property type="match status" value="1"/>
</dbReference>
<dbReference type="Pfam" id="PF18052">
    <property type="entry name" value="Rx_N"/>
    <property type="match status" value="1"/>
</dbReference>
<dbReference type="Gene3D" id="3.80.10.10">
    <property type="entry name" value="Ribonuclease Inhibitor"/>
    <property type="match status" value="2"/>
</dbReference>
<dbReference type="InterPro" id="IPR041118">
    <property type="entry name" value="Rx_N"/>
</dbReference>
<evidence type="ECO:0000256" key="5">
    <source>
        <dbReference type="ARBA" id="ARBA00022821"/>
    </source>
</evidence>
<evidence type="ECO:0000313" key="13">
    <source>
        <dbReference type="Proteomes" id="UP000008810"/>
    </source>
</evidence>
<organism evidence="11">
    <name type="scientific">Brachypodium distachyon</name>
    <name type="common">Purple false brome</name>
    <name type="synonym">Trachynia distachya</name>
    <dbReference type="NCBI Taxonomy" id="15368"/>
    <lineage>
        <taxon>Eukaryota</taxon>
        <taxon>Viridiplantae</taxon>
        <taxon>Streptophyta</taxon>
        <taxon>Embryophyta</taxon>
        <taxon>Tracheophyta</taxon>
        <taxon>Spermatophyta</taxon>
        <taxon>Magnoliopsida</taxon>
        <taxon>Liliopsida</taxon>
        <taxon>Poales</taxon>
        <taxon>Poaceae</taxon>
        <taxon>BOP clade</taxon>
        <taxon>Pooideae</taxon>
        <taxon>Stipodae</taxon>
        <taxon>Brachypodieae</taxon>
        <taxon>Brachypodium</taxon>
    </lineage>
</organism>
<evidence type="ECO:0000259" key="9">
    <source>
        <dbReference type="Pfam" id="PF23559"/>
    </source>
</evidence>
<feature type="domain" description="NB-ARC" evidence="7">
    <location>
        <begin position="173"/>
        <end position="284"/>
    </location>
</feature>
<dbReference type="Proteomes" id="UP000008810">
    <property type="component" value="Chromosome 5"/>
</dbReference>
<evidence type="ECO:0000256" key="6">
    <source>
        <dbReference type="ARBA" id="ARBA00022840"/>
    </source>
</evidence>
<dbReference type="SUPFAM" id="SSF52047">
    <property type="entry name" value="RNI-like"/>
    <property type="match status" value="1"/>
</dbReference>
<dbReference type="AlphaFoldDB" id="A0A0Q3E599"/>
<dbReference type="InParanoid" id="A0A0Q3E599"/>
<dbReference type="InterPro" id="IPR036388">
    <property type="entry name" value="WH-like_DNA-bd_sf"/>
</dbReference>
<evidence type="ECO:0000313" key="11">
    <source>
        <dbReference type="EMBL" id="KQJ81396.1"/>
    </source>
</evidence>
<evidence type="ECO:0000256" key="2">
    <source>
        <dbReference type="ARBA" id="ARBA00022614"/>
    </source>
</evidence>
<dbReference type="PRINTS" id="PR00364">
    <property type="entry name" value="DISEASERSIST"/>
</dbReference>
<feature type="non-terminal residue" evidence="11">
    <location>
        <position position="941"/>
    </location>
</feature>
<keyword evidence="5" id="KW-0611">Plant defense</keyword>
<name>A0A0Q3E599_BRADI</name>
<dbReference type="EMBL" id="CM000884">
    <property type="protein sequence ID" value="KQJ81396.1"/>
    <property type="molecule type" value="Genomic_DNA"/>
</dbReference>
<dbReference type="Pfam" id="PF23559">
    <property type="entry name" value="WHD_DRP"/>
    <property type="match status" value="1"/>
</dbReference>
<dbReference type="OrthoDB" id="37484at2759"/>
<dbReference type="Pfam" id="PF25019">
    <property type="entry name" value="LRR_R13L1-DRL21"/>
    <property type="match status" value="1"/>
</dbReference>
<feature type="domain" description="Disease resistance protein winged helix" evidence="9">
    <location>
        <begin position="397"/>
        <end position="451"/>
    </location>
</feature>
<dbReference type="PANTHER" id="PTHR36766">
    <property type="entry name" value="PLANT BROAD-SPECTRUM MILDEW RESISTANCE PROTEIN RPW8"/>
    <property type="match status" value="1"/>
</dbReference>
<dbReference type="SUPFAM" id="SSF52058">
    <property type="entry name" value="L domain-like"/>
    <property type="match status" value="1"/>
</dbReference>
<keyword evidence="3" id="KW-0677">Repeat</keyword>
<dbReference type="EnsemblPlants" id="KQJ81396">
    <property type="protein sequence ID" value="KQJ81396"/>
    <property type="gene ID" value="BRADI_5g00451v3"/>
</dbReference>
<comment type="similarity">
    <text evidence="1">Belongs to the disease resistance NB-LRR family.</text>
</comment>
<reference evidence="11" key="2">
    <citation type="submission" date="2017-06" db="EMBL/GenBank/DDBJ databases">
        <title>WGS assembly of Brachypodium distachyon.</title>
        <authorList>
            <consortium name="The International Brachypodium Initiative"/>
            <person name="Lucas S."/>
            <person name="Harmon-Smith M."/>
            <person name="Lail K."/>
            <person name="Tice H."/>
            <person name="Grimwood J."/>
            <person name="Bruce D."/>
            <person name="Barry K."/>
            <person name="Shu S."/>
            <person name="Lindquist E."/>
            <person name="Wang M."/>
            <person name="Pitluck S."/>
            <person name="Vogel J.P."/>
            <person name="Garvin D.F."/>
            <person name="Mockler T.C."/>
            <person name="Schmutz J."/>
            <person name="Rokhsar D."/>
            <person name="Bevan M.W."/>
        </authorList>
    </citation>
    <scope>NUCLEOTIDE SEQUENCE</scope>
    <source>
        <strain evidence="11">Bd21</strain>
    </source>
</reference>
<evidence type="ECO:0000259" key="7">
    <source>
        <dbReference type="Pfam" id="PF00931"/>
    </source>
</evidence>
<keyword evidence="6" id="KW-0067">ATP-binding</keyword>
<feature type="domain" description="R13L1/DRL21-like LRR repeat region" evidence="10">
    <location>
        <begin position="567"/>
        <end position="685"/>
    </location>
</feature>
<dbReference type="GO" id="GO:0005524">
    <property type="term" value="F:ATP binding"/>
    <property type="evidence" value="ECO:0007669"/>
    <property type="project" value="UniProtKB-KW"/>
</dbReference>
<evidence type="ECO:0000256" key="4">
    <source>
        <dbReference type="ARBA" id="ARBA00022741"/>
    </source>
</evidence>
<dbReference type="STRING" id="15368.A0A0Q3E599"/>
<evidence type="ECO:0000259" key="10">
    <source>
        <dbReference type="Pfam" id="PF25019"/>
    </source>
</evidence>
<dbReference type="GO" id="GO:0043531">
    <property type="term" value="F:ADP binding"/>
    <property type="evidence" value="ECO:0007669"/>
    <property type="project" value="InterPro"/>
</dbReference>
<dbReference type="Gene3D" id="1.20.5.4130">
    <property type="match status" value="1"/>
</dbReference>